<reference evidence="1 2" key="1">
    <citation type="submission" date="2021-03" db="EMBL/GenBank/DDBJ databases">
        <title>Antimicrobial resistance genes in bacteria isolated from Japanese honey, and their potential for conferring macrolide and lincosamide resistance in the American foulbrood pathogen Paenibacillus larvae.</title>
        <authorList>
            <person name="Okamoto M."/>
            <person name="Kumagai M."/>
            <person name="Kanamori H."/>
            <person name="Takamatsu D."/>
        </authorList>
    </citation>
    <scope>NUCLEOTIDE SEQUENCE [LARGE SCALE GENOMIC DNA]</scope>
    <source>
        <strain evidence="1 2">J34TS1</strain>
    </source>
</reference>
<dbReference type="EMBL" id="BORT01000017">
    <property type="protein sequence ID" value="GIO48891.1"/>
    <property type="molecule type" value="Genomic_DNA"/>
</dbReference>
<evidence type="ECO:0000313" key="2">
    <source>
        <dbReference type="Proteomes" id="UP000682811"/>
    </source>
</evidence>
<dbReference type="AlphaFoldDB" id="A0A919YC49"/>
<name>A0A919YC49_9BACL</name>
<keyword evidence="2" id="KW-1185">Reference proteome</keyword>
<protein>
    <submittedName>
        <fullName evidence="1">Uncharacterized protein</fullName>
    </submittedName>
</protein>
<gene>
    <name evidence="1" type="ORF">J34TS1_36560</name>
</gene>
<proteinExistence type="predicted"/>
<dbReference type="Proteomes" id="UP000682811">
    <property type="component" value="Unassembled WGS sequence"/>
</dbReference>
<accession>A0A919YC49</accession>
<sequence>MNSEAHFVTGEPWEVCFFAVQILVRYLISDRQGSAIDPLKKRSNGGGRIDSYEAEAAFTYKLSEGKLASKGICFVS</sequence>
<comment type="caution">
    <text evidence="1">The sequence shown here is derived from an EMBL/GenBank/DDBJ whole genome shotgun (WGS) entry which is preliminary data.</text>
</comment>
<organism evidence="1 2">
    <name type="scientific">Paenibacillus azoreducens</name>
    <dbReference type="NCBI Taxonomy" id="116718"/>
    <lineage>
        <taxon>Bacteria</taxon>
        <taxon>Bacillati</taxon>
        <taxon>Bacillota</taxon>
        <taxon>Bacilli</taxon>
        <taxon>Bacillales</taxon>
        <taxon>Paenibacillaceae</taxon>
        <taxon>Paenibacillus</taxon>
    </lineage>
</organism>
<evidence type="ECO:0000313" key="1">
    <source>
        <dbReference type="EMBL" id="GIO48891.1"/>
    </source>
</evidence>